<gene>
    <name evidence="6" type="ORF">GCM10022255_103480</name>
</gene>
<feature type="domain" description="TauD/TfdA-like" evidence="5">
    <location>
        <begin position="129"/>
        <end position="310"/>
    </location>
</feature>
<dbReference type="EMBL" id="BAABAT010000059">
    <property type="protein sequence ID" value="GAA4262990.1"/>
    <property type="molecule type" value="Genomic_DNA"/>
</dbReference>
<dbReference type="Proteomes" id="UP001500620">
    <property type="component" value="Unassembled WGS sequence"/>
</dbReference>
<dbReference type="InterPro" id="IPR053447">
    <property type="entry name" value="Alpha-KG_dependent_hydroxylase"/>
</dbReference>
<dbReference type="PIRSF" id="PIRSF019543">
    <property type="entry name" value="Clavaminate_syn"/>
    <property type="match status" value="1"/>
</dbReference>
<comment type="similarity">
    <text evidence="1">Belongs to the clavaminate synthase family.</text>
</comment>
<protein>
    <submittedName>
        <fullName evidence="6">Clavaminate synthase family protein</fullName>
    </submittedName>
</protein>
<reference evidence="7" key="1">
    <citation type="journal article" date="2019" name="Int. J. Syst. Evol. Microbiol.">
        <title>The Global Catalogue of Microorganisms (GCM) 10K type strain sequencing project: providing services to taxonomists for standard genome sequencing and annotation.</title>
        <authorList>
            <consortium name="The Broad Institute Genomics Platform"/>
            <consortium name="The Broad Institute Genome Sequencing Center for Infectious Disease"/>
            <person name="Wu L."/>
            <person name="Ma J."/>
        </authorList>
    </citation>
    <scope>NUCLEOTIDE SEQUENCE [LARGE SCALE GENOMIC DNA]</scope>
    <source>
        <strain evidence="7">JCM 17441</strain>
    </source>
</reference>
<dbReference type="RefSeq" id="WP_345141312.1">
    <property type="nucleotide sequence ID" value="NZ_BAABAT010000059.1"/>
</dbReference>
<evidence type="ECO:0000256" key="3">
    <source>
        <dbReference type="ARBA" id="ARBA00023002"/>
    </source>
</evidence>
<dbReference type="SUPFAM" id="SSF51197">
    <property type="entry name" value="Clavaminate synthase-like"/>
    <property type="match status" value="1"/>
</dbReference>
<dbReference type="NCBIfam" id="TIGR03946">
    <property type="entry name" value="viomycin_VioC"/>
    <property type="match status" value="1"/>
</dbReference>
<evidence type="ECO:0000313" key="6">
    <source>
        <dbReference type="EMBL" id="GAA4262990.1"/>
    </source>
</evidence>
<dbReference type="Gene3D" id="3.60.130.10">
    <property type="entry name" value="Clavaminate synthase-like"/>
    <property type="match status" value="1"/>
</dbReference>
<keyword evidence="4" id="KW-0408">Iron</keyword>
<accession>A0ABP8DSJ2</accession>
<evidence type="ECO:0000256" key="4">
    <source>
        <dbReference type="ARBA" id="ARBA00023004"/>
    </source>
</evidence>
<dbReference type="InterPro" id="IPR014503">
    <property type="entry name" value="Clavaminate_syn-like"/>
</dbReference>
<name>A0ABP8DSJ2_9ACTN</name>
<keyword evidence="2" id="KW-0479">Metal-binding</keyword>
<evidence type="ECO:0000259" key="5">
    <source>
        <dbReference type="Pfam" id="PF02668"/>
    </source>
</evidence>
<dbReference type="InterPro" id="IPR003819">
    <property type="entry name" value="TauD/TfdA-like"/>
</dbReference>
<dbReference type="Pfam" id="PF02668">
    <property type="entry name" value="TauD"/>
    <property type="match status" value="1"/>
</dbReference>
<keyword evidence="3" id="KW-0560">Oxidoreductase</keyword>
<evidence type="ECO:0000313" key="7">
    <source>
        <dbReference type="Proteomes" id="UP001500620"/>
    </source>
</evidence>
<proteinExistence type="inferred from homology"/>
<dbReference type="InterPro" id="IPR023966">
    <property type="entry name" value="Arginine_beta-hydroxylase"/>
</dbReference>
<keyword evidence="7" id="KW-1185">Reference proteome</keyword>
<sequence>MDILSIDAAELRVIEKLLDECVDELEDVESDSALRRITVLAHELPTRIRAALNDYRLERTAALFVISGYIVDQDRVGPTPKHWRHRAEADTRREEVLLAMVSSLVGDPFGWSTQQDGRLIHDVIPIQGHEHEQLGSSSETLLTWHTEDAFHPLRGDFLSFLCLRNPYAAATTIGYVDALRLPDATRAVLFEDRFHILPDNSHLPKHNSTDGAEVFSTVEEMHRSPDRVAVLFGDPDQPYMRADPYFMSVDEGDAEARDALGEFTEQIDKAMFDLCLADGDIAFLDNFRLVHGRKPFQARYDGTDRWIKRINITHDLRKSRASRPGLANRLIR</sequence>
<dbReference type="InterPro" id="IPR042098">
    <property type="entry name" value="TauD-like_sf"/>
</dbReference>
<comment type="caution">
    <text evidence="6">The sequence shown here is derived from an EMBL/GenBank/DDBJ whole genome shotgun (WGS) entry which is preliminary data.</text>
</comment>
<dbReference type="NCBIfam" id="NF041363">
    <property type="entry name" value="GntD_guanitoxin"/>
    <property type="match status" value="1"/>
</dbReference>
<evidence type="ECO:0000256" key="1">
    <source>
        <dbReference type="ARBA" id="ARBA00008425"/>
    </source>
</evidence>
<organism evidence="6 7">
    <name type="scientific">Dactylosporangium darangshiense</name>
    <dbReference type="NCBI Taxonomy" id="579108"/>
    <lineage>
        <taxon>Bacteria</taxon>
        <taxon>Bacillati</taxon>
        <taxon>Actinomycetota</taxon>
        <taxon>Actinomycetes</taxon>
        <taxon>Micromonosporales</taxon>
        <taxon>Micromonosporaceae</taxon>
        <taxon>Dactylosporangium</taxon>
    </lineage>
</organism>
<evidence type="ECO:0000256" key="2">
    <source>
        <dbReference type="ARBA" id="ARBA00022723"/>
    </source>
</evidence>